<dbReference type="AlphaFoldDB" id="A0A3A6PKS0"/>
<evidence type="ECO:0000313" key="1">
    <source>
        <dbReference type="EMBL" id="RJX36951.1"/>
    </source>
</evidence>
<evidence type="ECO:0000313" key="2">
    <source>
        <dbReference type="Proteomes" id="UP000267798"/>
    </source>
</evidence>
<name>A0A3A6PKS0_9BACL</name>
<dbReference type="SUPFAM" id="SSF53756">
    <property type="entry name" value="UDP-Glycosyltransferase/glycogen phosphorylase"/>
    <property type="match status" value="1"/>
</dbReference>
<dbReference type="EMBL" id="QXQB01000008">
    <property type="protein sequence ID" value="RJX36951.1"/>
    <property type="molecule type" value="Genomic_DNA"/>
</dbReference>
<proteinExistence type="predicted"/>
<dbReference type="Proteomes" id="UP000267798">
    <property type="component" value="Unassembled WGS sequence"/>
</dbReference>
<dbReference type="Pfam" id="PF04464">
    <property type="entry name" value="Glyphos_transf"/>
    <property type="match status" value="1"/>
</dbReference>
<gene>
    <name evidence="1" type="ORF">D3P09_25960</name>
</gene>
<reference evidence="1 2" key="1">
    <citation type="submission" date="2018-09" db="EMBL/GenBank/DDBJ databases">
        <title>Paenibacillus aracenensis nov. sp. isolated from a cave in southern Spain.</title>
        <authorList>
            <person name="Jurado V."/>
            <person name="Gutierrez-Patricio S."/>
            <person name="Gonzalez-Pimentel J.L."/>
            <person name="Miller A.Z."/>
            <person name="Laiz L."/>
            <person name="Saiz-Jimenez C."/>
        </authorList>
    </citation>
    <scope>NUCLEOTIDE SEQUENCE [LARGE SCALE GENOMIC DNA]</scope>
    <source>
        <strain evidence="1 2">JCM 19203</strain>
    </source>
</reference>
<dbReference type="OrthoDB" id="1662110at2"/>
<dbReference type="InterPro" id="IPR043148">
    <property type="entry name" value="TagF_C"/>
</dbReference>
<sequence>MRINQKRKILDLMTTIEEGFEYARNSEADNAARMLKDCMDGLSFLTSLLSDEPVISGRLQDAIHDVHFILRETLEYDEFISYLNKIHGIMNEARSNVIYDIRTELEIAFMPYKSSMWDSLESIYNAAEKDPHCTCYVVPIPYYEKNAEGQIIRFCYEGNEFPEHLKTIPFELYDFENREPDIIYIHNPFDHYNKLTVVNPRFYSENLAKYTEMLVYVPYYVAGSTEKPGIDFLPSFNNMDKIIVQSQNLKDAYVQSGVDSNKLLNLGSPKLDAMLTVVREPLELSTQWESVLRDRTVILFNTGIADLLSVQTWLEQIVEVINCFIEHRQLALIWRPHPLTEITIKTMRPQVAQAYEQIKEAIRKANNIIVDTSSDIYPAVSASDGIISDYSSVMMQYIVTEKPVLGLLSKKMLEENRSYYSDYLGCYFTNQDVTVPDFIEIVERKEDFKKEERISRLRNSISNSDGTCGEKVHYSIKDEVIKF</sequence>
<accession>A0A3A6PKS0</accession>
<dbReference type="InterPro" id="IPR007554">
    <property type="entry name" value="Glycerophosphate_synth"/>
</dbReference>
<dbReference type="Gene3D" id="3.40.50.12580">
    <property type="match status" value="1"/>
</dbReference>
<organism evidence="1 2">
    <name type="scientific">Paenibacillus pinisoli</name>
    <dbReference type="NCBI Taxonomy" id="1276110"/>
    <lineage>
        <taxon>Bacteria</taxon>
        <taxon>Bacillati</taxon>
        <taxon>Bacillota</taxon>
        <taxon>Bacilli</taxon>
        <taxon>Bacillales</taxon>
        <taxon>Paenibacillaceae</taxon>
        <taxon>Paenibacillus</taxon>
    </lineage>
</organism>
<evidence type="ECO:0008006" key="3">
    <source>
        <dbReference type="Google" id="ProtNLM"/>
    </source>
</evidence>
<comment type="caution">
    <text evidence="1">The sequence shown here is derived from an EMBL/GenBank/DDBJ whole genome shotgun (WGS) entry which is preliminary data.</text>
</comment>
<keyword evidence="2" id="KW-1185">Reference proteome</keyword>
<dbReference type="GO" id="GO:0016020">
    <property type="term" value="C:membrane"/>
    <property type="evidence" value="ECO:0007669"/>
    <property type="project" value="InterPro"/>
</dbReference>
<protein>
    <recommendedName>
        <fullName evidence="3">CDP-glycerol--glycerophosphate glycerophosphotransferase</fullName>
    </recommendedName>
</protein>
<dbReference type="GO" id="GO:0047355">
    <property type="term" value="F:CDP-glycerol glycerophosphotransferase activity"/>
    <property type="evidence" value="ECO:0007669"/>
    <property type="project" value="InterPro"/>
</dbReference>
<dbReference type="RefSeq" id="WP_120114344.1">
    <property type="nucleotide sequence ID" value="NZ_QXQB01000008.1"/>
</dbReference>